<dbReference type="Pfam" id="PF02082">
    <property type="entry name" value="Rrf2"/>
    <property type="match status" value="1"/>
</dbReference>
<dbReference type="PANTHER" id="PTHR33221">
    <property type="entry name" value="WINGED HELIX-TURN-HELIX TRANSCRIPTIONAL REGULATOR, RRF2 FAMILY"/>
    <property type="match status" value="1"/>
</dbReference>
<evidence type="ECO:0000313" key="3">
    <source>
        <dbReference type="Proteomes" id="UP001595848"/>
    </source>
</evidence>
<evidence type="ECO:0000313" key="2">
    <source>
        <dbReference type="EMBL" id="MFC4202803.1"/>
    </source>
</evidence>
<reference evidence="3" key="1">
    <citation type="journal article" date="2019" name="Int. J. Syst. Evol. Microbiol.">
        <title>The Global Catalogue of Microorganisms (GCM) 10K type strain sequencing project: providing services to taxonomists for standard genome sequencing and annotation.</title>
        <authorList>
            <consortium name="The Broad Institute Genomics Platform"/>
            <consortium name="The Broad Institute Genome Sequencing Center for Infectious Disease"/>
            <person name="Wu L."/>
            <person name="Ma J."/>
        </authorList>
    </citation>
    <scope>NUCLEOTIDE SEQUENCE [LARGE SCALE GENOMIC DNA]</scope>
    <source>
        <strain evidence="3">LMG 24813</strain>
    </source>
</reference>
<accession>A0ABV8P458</accession>
<keyword evidence="1" id="KW-0238">DNA-binding</keyword>
<comment type="caution">
    <text evidence="2">The sequence shown here is derived from an EMBL/GenBank/DDBJ whole genome shotgun (WGS) entry which is preliminary data.</text>
</comment>
<name>A0ABV8P458_9BURK</name>
<dbReference type="RefSeq" id="WP_217965480.1">
    <property type="nucleotide sequence ID" value="NZ_JAHTBN010000006.1"/>
</dbReference>
<keyword evidence="3" id="KW-1185">Reference proteome</keyword>
<dbReference type="InterPro" id="IPR000944">
    <property type="entry name" value="Tscrpt_reg_Rrf2"/>
</dbReference>
<sequence length="155" mass="17123">MRLTTHTDYAMRLLMYLGQHPERLCTIAEIAQAHGISEPHLMKITHRLGQQGWIHTVRGKHGGMRLAMEPSQIGLGAVLRDTESDLELVECFGTHSNCMLGGRCRLAAIVDGALQQFMRHMDGYTLADIMPQPGLEAGPPQQAMFLGSAAQLRHP</sequence>
<dbReference type="NCBIfam" id="TIGR00738">
    <property type="entry name" value="rrf2_super"/>
    <property type="match status" value="1"/>
</dbReference>
<organism evidence="2 3">
    <name type="scientific">Candidimonas humi</name>
    <dbReference type="NCBI Taxonomy" id="683355"/>
    <lineage>
        <taxon>Bacteria</taxon>
        <taxon>Pseudomonadati</taxon>
        <taxon>Pseudomonadota</taxon>
        <taxon>Betaproteobacteria</taxon>
        <taxon>Burkholderiales</taxon>
        <taxon>Alcaligenaceae</taxon>
        <taxon>Candidimonas</taxon>
    </lineage>
</organism>
<dbReference type="Proteomes" id="UP001595848">
    <property type="component" value="Unassembled WGS sequence"/>
</dbReference>
<gene>
    <name evidence="2" type="ORF">ACFOY1_17765</name>
</gene>
<proteinExistence type="predicted"/>
<evidence type="ECO:0000256" key="1">
    <source>
        <dbReference type="ARBA" id="ARBA00023125"/>
    </source>
</evidence>
<protein>
    <submittedName>
        <fullName evidence="2">RrF2 family transcriptional regulator</fullName>
    </submittedName>
</protein>
<dbReference type="PANTHER" id="PTHR33221:SF4">
    <property type="entry name" value="HTH-TYPE TRANSCRIPTIONAL REPRESSOR NSRR"/>
    <property type="match status" value="1"/>
</dbReference>
<dbReference type="PROSITE" id="PS51197">
    <property type="entry name" value="HTH_RRF2_2"/>
    <property type="match status" value="1"/>
</dbReference>
<dbReference type="EMBL" id="JBHSBV010000007">
    <property type="protein sequence ID" value="MFC4202803.1"/>
    <property type="molecule type" value="Genomic_DNA"/>
</dbReference>